<evidence type="ECO:0000256" key="7">
    <source>
        <dbReference type="ARBA" id="ARBA00022705"/>
    </source>
</evidence>
<protein>
    <recommendedName>
        <fullName evidence="12">Regulatory protein E2</fullName>
    </recommendedName>
</protein>
<comment type="caution">
    <text evidence="12">Lacks conserved residue(s) required for the propagation of feature annotation.</text>
</comment>
<keyword evidence="8 12" id="KW-0805">Transcription regulation</keyword>
<dbReference type="InterPro" id="IPR012677">
    <property type="entry name" value="Nucleotide-bd_a/b_plait_sf"/>
</dbReference>
<comment type="similarity">
    <text evidence="2">Belongs to the papillomaviridae E8^E2C protein family.</text>
</comment>
<comment type="subcellular location">
    <subcellularLocation>
        <location evidence="1 12">Host nucleus</location>
    </subcellularLocation>
</comment>
<dbReference type="RefSeq" id="YP_004306476.1">
    <property type="nucleotide sequence ID" value="NC_015268.1"/>
</dbReference>
<evidence type="ECO:0000256" key="8">
    <source>
        <dbReference type="ARBA" id="ARBA00023015"/>
    </source>
</evidence>
<keyword evidence="5 12" id="KW-0597">Phosphoprotein</keyword>
<evidence type="ECO:0000256" key="11">
    <source>
        <dbReference type="ARBA" id="ARBA00023163"/>
    </source>
</evidence>
<organism evidence="16 17">
    <name type="scientific">Camelus dromedarius papillomavirus 2</name>
    <dbReference type="NCBI Taxonomy" id="996651"/>
    <lineage>
        <taxon>Viruses</taxon>
        <taxon>Monodnaviria</taxon>
        <taxon>Shotokuvirae</taxon>
        <taxon>Cossaviricota</taxon>
        <taxon>Papovaviricetes</taxon>
        <taxon>Zurhausenvirales</taxon>
        <taxon>Papillomaviridae</taxon>
        <taxon>Firstpapillomavirinae</taxon>
        <taxon>Deltapapillomavirus</taxon>
        <taxon>Deltapapillomavirus 6</taxon>
    </lineage>
</organism>
<feature type="region of interest" description="Disordered" evidence="13">
    <location>
        <begin position="303"/>
        <end position="324"/>
    </location>
</feature>
<keyword evidence="3 12" id="KW-0678">Repressor</keyword>
<dbReference type="GO" id="GO:0039693">
    <property type="term" value="P:viral DNA genome replication"/>
    <property type="evidence" value="ECO:0007669"/>
    <property type="project" value="UniProtKB-UniRule"/>
</dbReference>
<evidence type="ECO:0000256" key="13">
    <source>
        <dbReference type="SAM" id="MobiDB-lite"/>
    </source>
</evidence>
<dbReference type="HAMAP" id="MF_04001">
    <property type="entry name" value="PPV_E2"/>
    <property type="match status" value="1"/>
</dbReference>
<gene>
    <name evidence="12" type="primary">E2</name>
</gene>
<evidence type="ECO:0000256" key="6">
    <source>
        <dbReference type="ARBA" id="ARBA00022562"/>
    </source>
</evidence>
<evidence type="ECO:0000259" key="15">
    <source>
        <dbReference type="Pfam" id="PF00511"/>
    </source>
</evidence>
<keyword evidence="6 12" id="KW-1048">Host nucleus</keyword>
<feature type="region of interest" description="Disordered" evidence="13">
    <location>
        <begin position="191"/>
        <end position="240"/>
    </location>
</feature>
<keyword evidence="11 12" id="KW-0804">Transcription</keyword>
<feature type="region of interest" description="DNA-binding domain" evidence="12">
    <location>
        <begin position="339"/>
        <end position="425"/>
    </location>
</feature>
<dbReference type="InterPro" id="IPR036050">
    <property type="entry name" value="Regulatory_protein_E2_N"/>
</dbReference>
<feature type="domain" description="Papillomavirus E2 C-terminal" evidence="15">
    <location>
        <begin position="341"/>
        <end position="419"/>
    </location>
</feature>
<dbReference type="GO" id="GO:0042025">
    <property type="term" value="C:host cell nucleus"/>
    <property type="evidence" value="ECO:0007669"/>
    <property type="project" value="UniProtKB-SubCell"/>
</dbReference>
<dbReference type="KEGG" id="vg:10324109"/>
<evidence type="ECO:0000256" key="1">
    <source>
        <dbReference type="ARBA" id="ARBA00004147"/>
    </source>
</evidence>
<sequence>METVCERLSATQNRQMELIEKDSLDIWDHIEYCKAVRCENALLYAAAVKGYKSVGGWPVPPKCVSTQKAKEAIEMQLHLTSLAQTQFGNKEWSMQEVSYECFSAPPAGFLKKGPRIVDVMFDQNPANRNWYTSWDYFYYRTADGWCCTGGGADGKGLYYLDRDGDRVYYKYFADDAKRFSTTGHWQVKDKDESFVSSTSTTSENLSSNSRHTSTSGPVEPVSTFDCTDGEAPLPGLQGSPRPDHVPAAPLPFAHQVEPSHLGPIRKRRSRAATRPATLPVLRCTGEPQRIPTTAYLQGPVAEGLARTSQVDEAPPSPDSSEVSVGTASSEFSLFAATVPQPCLLVQGTANQVKCYRYRVKRYHRSRYGNCTTTWWTTADCGNERHGRATIMLTFSGPQSRADFLKHVSLPLGMTATKITVTTDES</sequence>
<evidence type="ECO:0000313" key="16">
    <source>
        <dbReference type="EMBL" id="ADZ53057.1"/>
    </source>
</evidence>
<dbReference type="GO" id="GO:0006275">
    <property type="term" value="P:regulation of DNA replication"/>
    <property type="evidence" value="ECO:0007669"/>
    <property type="project" value="UniProtKB-UniRule"/>
</dbReference>
<keyword evidence="7 12" id="KW-0235">DNA replication</keyword>
<comment type="function">
    <text evidence="12">Plays a role in the initiation of viral DNA replication. A dimer of E2 interacts with a dimer of E1 in order to improve specificity of E1 DNA binding activity. Once the complex recognizes and binds DNA at specific sites, the E2 dimer is removed from DNA. E2 also regulates viral transcription through binding to the E2RE response element (5'-ACCNNNNNNGGT-3') present in multiple copies in the regulatory regions of the viral genome. Activates or represses transcription depending on E2RE's position with regards to proximal promoter elements including the TATA-box. Repression occurs by sterically hindering the assembly of the transcription initiation complex.</text>
</comment>
<keyword evidence="4 12" id="KW-0244">Early protein</keyword>
<name>F2YGH9_9PAPI</name>
<dbReference type="SUPFAM" id="SSF51332">
    <property type="entry name" value="E2 regulatory, transactivation domain"/>
    <property type="match status" value="1"/>
</dbReference>
<dbReference type="GO" id="GO:0006351">
    <property type="term" value="P:DNA-templated transcription"/>
    <property type="evidence" value="ECO:0007669"/>
    <property type="project" value="UniProtKB-UniRule"/>
</dbReference>
<dbReference type="Gene3D" id="2.170.200.10">
    <property type="entry name" value="Papillomavirus E2 early protein domain"/>
    <property type="match status" value="1"/>
</dbReference>
<dbReference type="Pfam" id="PF00508">
    <property type="entry name" value="PPV_E2_N"/>
    <property type="match status" value="1"/>
</dbReference>
<dbReference type="InterPro" id="IPR035975">
    <property type="entry name" value="E2/EBNA1_C_sf"/>
</dbReference>
<dbReference type="InterPro" id="IPR001866">
    <property type="entry name" value="PPV_E2_N"/>
</dbReference>
<reference evidence="16 17" key="1">
    <citation type="journal article" date="2011" name="J. Gen. Virol.">
        <title>Characterization of the complete genomes of Camelus dromedarius papillomavirus types 1 and 2.</title>
        <authorList>
            <person name="Ure A.E."/>
            <person name="Elfadl A.K."/>
            <person name="Khalafalla A.I."/>
            <person name="Gameel A.A."/>
            <person name="Dillner J."/>
            <person name="Forslund O."/>
        </authorList>
    </citation>
    <scope>NUCLEOTIDE SEQUENCE [LARGE SCALE GENOMIC DNA]</scope>
</reference>
<dbReference type="InterPro" id="IPR042504">
    <property type="entry name" value="Regulatory_protein_E2_N_2"/>
</dbReference>
<dbReference type="InterPro" id="IPR033668">
    <property type="entry name" value="Reg_prot_E2"/>
</dbReference>
<evidence type="ECO:0000256" key="3">
    <source>
        <dbReference type="ARBA" id="ARBA00022491"/>
    </source>
</evidence>
<feature type="domain" description="Papillomavirus E2 N-terminal" evidence="14">
    <location>
        <begin position="1"/>
        <end position="197"/>
    </location>
</feature>
<dbReference type="SUPFAM" id="SSF54957">
    <property type="entry name" value="Viral DNA-binding domain"/>
    <property type="match status" value="1"/>
</dbReference>
<accession>F2YGH9</accession>
<keyword evidence="9 12" id="KW-0238">DNA-binding</keyword>
<dbReference type="InterPro" id="IPR000427">
    <property type="entry name" value="Papillomavirus_E2_C"/>
</dbReference>
<comment type="similarity">
    <text evidence="12">Belongs to the papillomaviridae E2 protein family.</text>
</comment>
<dbReference type="Pfam" id="PF00511">
    <property type="entry name" value="PPV_E2_C"/>
    <property type="match status" value="1"/>
</dbReference>
<dbReference type="GO" id="GO:0000166">
    <property type="term" value="F:nucleotide binding"/>
    <property type="evidence" value="ECO:0007669"/>
    <property type="project" value="UniProtKB-UniRule"/>
</dbReference>
<proteinExistence type="inferred from homology"/>
<evidence type="ECO:0000256" key="10">
    <source>
        <dbReference type="ARBA" id="ARBA00023159"/>
    </source>
</evidence>
<dbReference type="OrthoDB" id="15886at10239"/>
<evidence type="ECO:0000256" key="5">
    <source>
        <dbReference type="ARBA" id="ARBA00022553"/>
    </source>
</evidence>
<evidence type="ECO:0000256" key="4">
    <source>
        <dbReference type="ARBA" id="ARBA00022518"/>
    </source>
</evidence>
<dbReference type="Gene3D" id="3.30.70.330">
    <property type="match status" value="1"/>
</dbReference>
<feature type="compositionally biased region" description="Low complexity" evidence="13">
    <location>
        <begin position="196"/>
        <end position="209"/>
    </location>
</feature>
<comment type="subunit">
    <text evidence="12">Binds DNA as homodimer. Interacts with protein E1; this interaction greatly increases E1 DNA-binding activity. Interacts with protein L1; this interaction enhances E2-dependent replication and transcription activation. Interacts with protein L2; this interaction inhibits E2 transcriptional activity but not DNA replication function E2. Interacts with protein E7; this interaction inhibits E7 oncogenic activity. Interacts with host TAF1; this interaction modulates E2-dependent transcriptional regulation. Interacts with host BRD4; this interaction mediates E2 transcriptional activation function. Additionally, the interaction with host BRD4 on mitotic chromosomes mediates tethering of the viral genome. Interacts with host TOPBP1; this interaction is required for optimal viral DNA replication.</text>
</comment>
<comment type="PTM">
    <text evidence="12">Phosphorylated.</text>
</comment>
<evidence type="ECO:0000259" key="14">
    <source>
        <dbReference type="Pfam" id="PF00508"/>
    </source>
</evidence>
<dbReference type="EMBL" id="HQ912791">
    <property type="protein sequence ID" value="ADZ53057.1"/>
    <property type="molecule type" value="Genomic_DNA"/>
</dbReference>
<evidence type="ECO:0000256" key="9">
    <source>
        <dbReference type="ARBA" id="ARBA00023125"/>
    </source>
</evidence>
<evidence type="ECO:0000256" key="12">
    <source>
        <dbReference type="HAMAP-Rule" id="MF_04001"/>
    </source>
</evidence>
<dbReference type="InterPro" id="IPR042503">
    <property type="entry name" value="Regulatory_protein_E2_N_1"/>
</dbReference>
<dbReference type="Proteomes" id="UP000125519">
    <property type="component" value="Segment"/>
</dbReference>
<evidence type="ECO:0000313" key="17">
    <source>
        <dbReference type="Proteomes" id="UP000125519"/>
    </source>
</evidence>
<keyword evidence="10 12" id="KW-0010">Activator</keyword>
<dbReference type="GO" id="GO:0003700">
    <property type="term" value="F:DNA-binding transcription factor activity"/>
    <property type="evidence" value="ECO:0007669"/>
    <property type="project" value="UniProtKB-UniRule"/>
</dbReference>
<dbReference type="Gene3D" id="1.10.287.30">
    <property type="entry name" value="E2 (early) protein, N terminal domain, subdomain 1"/>
    <property type="match status" value="1"/>
</dbReference>
<evidence type="ECO:0000256" key="2">
    <source>
        <dbReference type="ARBA" id="ARBA00007794"/>
    </source>
</evidence>
<dbReference type="GO" id="GO:0003677">
    <property type="term" value="F:DNA binding"/>
    <property type="evidence" value="ECO:0007669"/>
    <property type="project" value="UniProtKB-UniRule"/>
</dbReference>
<dbReference type="GO" id="GO:0006260">
    <property type="term" value="P:DNA replication"/>
    <property type="evidence" value="ECO:0007669"/>
    <property type="project" value="UniProtKB-KW"/>
</dbReference>